<protein>
    <recommendedName>
        <fullName evidence="1">RelA/SpoT domain-containing protein</fullName>
    </recommendedName>
</protein>
<evidence type="ECO:0000313" key="2">
    <source>
        <dbReference type="EMBL" id="KJV89444.1"/>
    </source>
</evidence>
<dbReference type="Pfam" id="PF04607">
    <property type="entry name" value="RelA_SpoT"/>
    <property type="match status" value="1"/>
</dbReference>
<dbReference type="SMART" id="SM00954">
    <property type="entry name" value="RelA_SpoT"/>
    <property type="match status" value="1"/>
</dbReference>
<accession>A0A0F3QDC4</accession>
<proteinExistence type="predicted"/>
<dbReference type="InterPro" id="IPR007685">
    <property type="entry name" value="RelA_SpoT"/>
</dbReference>
<dbReference type="PANTHER" id="PTHR21262:SF31">
    <property type="entry name" value="GTP PYROPHOSPHOKINASE"/>
    <property type="match status" value="1"/>
</dbReference>
<dbReference type="GO" id="GO:0015969">
    <property type="term" value="P:guanosine tetraphosphate metabolic process"/>
    <property type="evidence" value="ECO:0007669"/>
    <property type="project" value="InterPro"/>
</dbReference>
<keyword evidence="3" id="KW-1185">Reference proteome</keyword>
<evidence type="ECO:0000259" key="1">
    <source>
        <dbReference type="SMART" id="SM00954"/>
    </source>
</evidence>
<gene>
    <name evidence="2" type="ORF">RBEAN4_0422</name>
</gene>
<sequence length="140" mass="16636">MFQKVIKHLSHNLSKHDITAKITGRIKHPVSILYKLYRKGIKIEQLTDIFAIRIVVLDEEKCYKTLKIVHNLYEYEKDKLKNYIDNPKPNGYQSLHTVIITEDQYRIEIQIRNENMHYHAESGGAAHWRYKSDLINALKF</sequence>
<feature type="domain" description="RelA/SpoT" evidence="1">
    <location>
        <begin position="24"/>
        <end position="134"/>
    </location>
</feature>
<organism evidence="2 3">
    <name type="scientific">Rickettsia bellii str. RML An4</name>
    <dbReference type="NCBI Taxonomy" id="1359193"/>
    <lineage>
        <taxon>Bacteria</taxon>
        <taxon>Pseudomonadati</taxon>
        <taxon>Pseudomonadota</taxon>
        <taxon>Alphaproteobacteria</taxon>
        <taxon>Rickettsiales</taxon>
        <taxon>Rickettsiaceae</taxon>
        <taxon>Rickettsieae</taxon>
        <taxon>Rickettsia</taxon>
        <taxon>belli group</taxon>
    </lineage>
</organism>
<dbReference type="EMBL" id="LAOI01000001">
    <property type="protein sequence ID" value="KJV89444.1"/>
    <property type="molecule type" value="Genomic_DNA"/>
</dbReference>
<dbReference type="CDD" id="cd05399">
    <property type="entry name" value="NT_Rel-Spo_like"/>
    <property type="match status" value="1"/>
</dbReference>
<evidence type="ECO:0000313" key="3">
    <source>
        <dbReference type="Proteomes" id="UP000033661"/>
    </source>
</evidence>
<dbReference type="InterPro" id="IPR043519">
    <property type="entry name" value="NT_sf"/>
</dbReference>
<dbReference type="Proteomes" id="UP000033661">
    <property type="component" value="Unassembled WGS sequence"/>
</dbReference>
<dbReference type="SUPFAM" id="SSF81301">
    <property type="entry name" value="Nucleotidyltransferase"/>
    <property type="match status" value="1"/>
</dbReference>
<reference evidence="2 3" key="1">
    <citation type="submission" date="2015-02" db="EMBL/GenBank/DDBJ databases">
        <title>Genome Sequencing of Rickettsiales.</title>
        <authorList>
            <person name="Daugherty S.C."/>
            <person name="Su Q."/>
            <person name="Abolude K."/>
            <person name="Beier-Sexton M."/>
            <person name="Carlyon J.A."/>
            <person name="Carter R."/>
            <person name="Day N.P."/>
            <person name="Dumler S.J."/>
            <person name="Dyachenko V."/>
            <person name="Godinez A."/>
            <person name="Kurtti T.J."/>
            <person name="Lichay M."/>
            <person name="Mullins K.E."/>
            <person name="Ott S."/>
            <person name="Pappas-Brown V."/>
            <person name="Paris D.H."/>
            <person name="Patel P."/>
            <person name="Richards A.L."/>
            <person name="Sadzewicz L."/>
            <person name="Sears K."/>
            <person name="Seidman D."/>
            <person name="Sengamalay N."/>
            <person name="Stenos J."/>
            <person name="Tallon L.J."/>
            <person name="Vincent G."/>
            <person name="Fraser C.M."/>
            <person name="Munderloh U."/>
            <person name="Dunning-Hotopp J.C."/>
        </authorList>
    </citation>
    <scope>NUCLEOTIDE SEQUENCE [LARGE SCALE GENOMIC DNA]</scope>
    <source>
        <strain evidence="2 3">RML An4</strain>
    </source>
</reference>
<dbReference type="PANTHER" id="PTHR21262">
    <property type="entry name" value="GUANOSINE-3',5'-BIS DIPHOSPHATE 3'-PYROPHOSPHOHYDROLASE"/>
    <property type="match status" value="1"/>
</dbReference>
<dbReference type="Gene3D" id="3.30.460.10">
    <property type="entry name" value="Beta Polymerase, domain 2"/>
    <property type="match status" value="1"/>
</dbReference>
<dbReference type="RefSeq" id="WP_012151800.1">
    <property type="nucleotide sequence ID" value="NZ_LAOI01000001.1"/>
</dbReference>
<comment type="caution">
    <text evidence="2">The sequence shown here is derived from an EMBL/GenBank/DDBJ whole genome shotgun (WGS) entry which is preliminary data.</text>
</comment>
<name>A0A0F3QDC4_RICBE</name>
<dbReference type="PATRIC" id="fig|1359193.3.peg.404"/>
<dbReference type="GO" id="GO:0005886">
    <property type="term" value="C:plasma membrane"/>
    <property type="evidence" value="ECO:0007669"/>
    <property type="project" value="TreeGrafter"/>
</dbReference>
<dbReference type="AlphaFoldDB" id="A0A0F3QDC4"/>